<sequence>MYLHRSLLTFLLLTPLAMAERIDIDEDTTFPDGTVVPAGDTWRIKDGAVVTILGSFRVEGSLRVIQSSAINGNVTCAPGGYINIQNSDMIGQFLAEPGCDEIRLFADAVLQGDITGGPVRWVSIRMRTTVQGRLHLKIGAKLDIDHSTVDGNVRAHFVPHEHTNGFDLDTATVTRGVKITSEPDVMPNYSIRDSTVGTRGIFNGADNARIRRTQFGNRLRVAASDYAQVKECTQLNPLGAIAVVNNTHSRVSDNVIQGDLRFRKGRQENASCEAENNTVFGSIIGSCQ</sequence>
<dbReference type="STRING" id="299255.SAMN02745129_2365"/>
<name>A0A1M5U1N3_9GAMM</name>
<dbReference type="RefSeq" id="WP_067655718.1">
    <property type="nucleotide sequence ID" value="NZ_FQXG01000003.1"/>
</dbReference>
<proteinExistence type="predicted"/>
<evidence type="ECO:0000313" key="3">
    <source>
        <dbReference type="Proteomes" id="UP000184268"/>
    </source>
</evidence>
<reference evidence="2 3" key="1">
    <citation type="submission" date="2016-11" db="EMBL/GenBank/DDBJ databases">
        <authorList>
            <person name="Jaros S."/>
            <person name="Januszkiewicz K."/>
            <person name="Wedrychowicz H."/>
        </authorList>
    </citation>
    <scope>NUCLEOTIDE SEQUENCE [LARGE SCALE GENOMIC DNA]</scope>
    <source>
        <strain evidence="2 3">DSM 16917</strain>
    </source>
</reference>
<feature type="chain" id="PRO_5009914114" description="Right handed beta helix region" evidence="1">
    <location>
        <begin position="20"/>
        <end position="288"/>
    </location>
</feature>
<dbReference type="Proteomes" id="UP000184268">
    <property type="component" value="Unassembled WGS sequence"/>
</dbReference>
<dbReference type="AlphaFoldDB" id="A0A1M5U1N3"/>
<keyword evidence="3" id="KW-1185">Reference proteome</keyword>
<feature type="signal peptide" evidence="1">
    <location>
        <begin position="1"/>
        <end position="19"/>
    </location>
</feature>
<organism evidence="2 3">
    <name type="scientific">Ferrimonas marina</name>
    <dbReference type="NCBI Taxonomy" id="299255"/>
    <lineage>
        <taxon>Bacteria</taxon>
        <taxon>Pseudomonadati</taxon>
        <taxon>Pseudomonadota</taxon>
        <taxon>Gammaproteobacteria</taxon>
        <taxon>Alteromonadales</taxon>
        <taxon>Ferrimonadaceae</taxon>
        <taxon>Ferrimonas</taxon>
    </lineage>
</organism>
<dbReference type="EMBL" id="FQXG01000003">
    <property type="protein sequence ID" value="SHH56780.1"/>
    <property type="molecule type" value="Genomic_DNA"/>
</dbReference>
<gene>
    <name evidence="2" type="ORF">SAMN02745129_2365</name>
</gene>
<keyword evidence="1" id="KW-0732">Signal</keyword>
<evidence type="ECO:0008006" key="4">
    <source>
        <dbReference type="Google" id="ProtNLM"/>
    </source>
</evidence>
<protein>
    <recommendedName>
        <fullName evidence="4">Right handed beta helix region</fullName>
    </recommendedName>
</protein>
<evidence type="ECO:0000313" key="2">
    <source>
        <dbReference type="EMBL" id="SHH56780.1"/>
    </source>
</evidence>
<evidence type="ECO:0000256" key="1">
    <source>
        <dbReference type="SAM" id="SignalP"/>
    </source>
</evidence>
<accession>A0A1M5U1N3</accession>